<gene>
    <name evidence="4" type="ORF">CLV34_2764</name>
</gene>
<name>A0A2M8W3S4_9MICO</name>
<dbReference type="SUPFAM" id="SSF46955">
    <property type="entry name" value="Putative DNA-binding domain"/>
    <property type="match status" value="1"/>
</dbReference>
<protein>
    <submittedName>
        <fullName evidence="4">MerR-like DNA binding protein</fullName>
    </submittedName>
</protein>
<dbReference type="AlphaFoldDB" id="A0A2M8W3S4"/>
<dbReference type="EMBL" id="PGTZ01000011">
    <property type="protein sequence ID" value="PJI85581.1"/>
    <property type="molecule type" value="Genomic_DNA"/>
</dbReference>
<sequence>MSAPATARGDGPDDAPTTQPWPRGASRAATMRISDVLRALQGEFPSLSPSKLRFLEDQGLVVPVRTAAGYRQYSAADVERIRFVLAEQRDRYLPLKVIKDHLAALDSGAENRSPVPGGVVRGGSASPGDRPTVRSLAALAAVEPAVVQELVTTGVVRPGPDGEVDAWAVEITRVVAALGEFGIEPRHLRPLRASADRHVALVDQVVAPWRSQQSPAARTRAEELATEVADLCTRLHAALVRQGVADLTP</sequence>
<dbReference type="Gene3D" id="1.10.1660.10">
    <property type="match status" value="1"/>
</dbReference>
<evidence type="ECO:0000256" key="1">
    <source>
        <dbReference type="ARBA" id="ARBA00023125"/>
    </source>
</evidence>
<dbReference type="GO" id="GO:0003677">
    <property type="term" value="F:DNA binding"/>
    <property type="evidence" value="ECO:0007669"/>
    <property type="project" value="UniProtKB-KW"/>
</dbReference>
<dbReference type="PROSITE" id="PS50937">
    <property type="entry name" value="HTH_MERR_2"/>
    <property type="match status" value="1"/>
</dbReference>
<dbReference type="SMART" id="SM00422">
    <property type="entry name" value="HTH_MERR"/>
    <property type="match status" value="1"/>
</dbReference>
<dbReference type="InterPro" id="IPR047057">
    <property type="entry name" value="MerR_fam"/>
</dbReference>
<proteinExistence type="predicted"/>
<dbReference type="RefSeq" id="WP_245859238.1">
    <property type="nucleotide sequence ID" value="NZ_PGTZ01000011.1"/>
</dbReference>
<feature type="region of interest" description="Disordered" evidence="2">
    <location>
        <begin position="1"/>
        <end position="27"/>
    </location>
</feature>
<evidence type="ECO:0000313" key="5">
    <source>
        <dbReference type="Proteomes" id="UP000231586"/>
    </source>
</evidence>
<dbReference type="Pfam" id="PF13411">
    <property type="entry name" value="MerR_1"/>
    <property type="match status" value="1"/>
</dbReference>
<dbReference type="PANTHER" id="PTHR30204:SF89">
    <property type="entry name" value="HTH MERR-TYPE DOMAIN-CONTAINING PROTEIN"/>
    <property type="match status" value="1"/>
</dbReference>
<keyword evidence="1" id="KW-0238">DNA-binding</keyword>
<dbReference type="InterPro" id="IPR000551">
    <property type="entry name" value="MerR-type_HTH_dom"/>
</dbReference>
<evidence type="ECO:0000256" key="2">
    <source>
        <dbReference type="SAM" id="MobiDB-lite"/>
    </source>
</evidence>
<dbReference type="InterPro" id="IPR009061">
    <property type="entry name" value="DNA-bd_dom_put_sf"/>
</dbReference>
<organism evidence="4 5">
    <name type="scientific">Luteimicrobium subarcticum</name>
    <dbReference type="NCBI Taxonomy" id="620910"/>
    <lineage>
        <taxon>Bacteria</taxon>
        <taxon>Bacillati</taxon>
        <taxon>Actinomycetota</taxon>
        <taxon>Actinomycetes</taxon>
        <taxon>Micrococcales</taxon>
        <taxon>Luteimicrobium</taxon>
    </lineage>
</organism>
<keyword evidence="5" id="KW-1185">Reference proteome</keyword>
<feature type="domain" description="HTH merR-type" evidence="3">
    <location>
        <begin position="47"/>
        <end position="104"/>
    </location>
</feature>
<accession>A0A2M8W3S4</accession>
<dbReference type="Proteomes" id="UP000231586">
    <property type="component" value="Unassembled WGS sequence"/>
</dbReference>
<evidence type="ECO:0000259" key="3">
    <source>
        <dbReference type="PROSITE" id="PS50937"/>
    </source>
</evidence>
<evidence type="ECO:0000313" key="4">
    <source>
        <dbReference type="EMBL" id="PJI85581.1"/>
    </source>
</evidence>
<dbReference type="PANTHER" id="PTHR30204">
    <property type="entry name" value="REDOX-CYCLING DRUG-SENSING TRANSCRIPTIONAL ACTIVATOR SOXR"/>
    <property type="match status" value="1"/>
</dbReference>
<comment type="caution">
    <text evidence="4">The sequence shown here is derived from an EMBL/GenBank/DDBJ whole genome shotgun (WGS) entry which is preliminary data.</text>
</comment>
<dbReference type="CDD" id="cd00592">
    <property type="entry name" value="HTH_MerR-like"/>
    <property type="match status" value="1"/>
</dbReference>
<dbReference type="GO" id="GO:0003700">
    <property type="term" value="F:DNA-binding transcription factor activity"/>
    <property type="evidence" value="ECO:0007669"/>
    <property type="project" value="InterPro"/>
</dbReference>
<reference evidence="4 5" key="1">
    <citation type="submission" date="2017-11" db="EMBL/GenBank/DDBJ databases">
        <title>Genomic Encyclopedia of Archaeal and Bacterial Type Strains, Phase II (KMG-II): From Individual Species to Whole Genera.</title>
        <authorList>
            <person name="Goeker M."/>
        </authorList>
    </citation>
    <scope>NUCLEOTIDE SEQUENCE [LARGE SCALE GENOMIC DNA]</scope>
    <source>
        <strain evidence="4 5">DSM 22413</strain>
    </source>
</reference>